<comment type="caution">
    <text evidence="3">The sequence shown here is derived from an EMBL/GenBank/DDBJ whole genome shotgun (WGS) entry which is preliminary data.</text>
</comment>
<reference evidence="3 4" key="1">
    <citation type="submission" date="2018-10" db="EMBL/GenBank/DDBJ databases">
        <title>Genomic Encyclopedia of Archaeal and Bacterial Type Strains, Phase II (KMG-II): from individual species to whole genera.</title>
        <authorList>
            <person name="Goeker M."/>
        </authorList>
    </citation>
    <scope>NUCLEOTIDE SEQUENCE [LARGE SCALE GENOMIC DNA]</scope>
    <source>
        <strain evidence="3 4">DSM 18602</strain>
    </source>
</reference>
<feature type="signal peptide" evidence="1">
    <location>
        <begin position="1"/>
        <end position="19"/>
    </location>
</feature>
<dbReference type="InterPro" id="IPR009739">
    <property type="entry name" value="LprI-like_N"/>
</dbReference>
<feature type="domain" description="Lysozyme inhibitor LprI-like N-terminal" evidence="2">
    <location>
        <begin position="77"/>
        <end position="164"/>
    </location>
</feature>
<protein>
    <submittedName>
        <fullName evidence="3">Uncharacterized protein DUF1311</fullName>
    </submittedName>
</protein>
<evidence type="ECO:0000259" key="2">
    <source>
        <dbReference type="Pfam" id="PF07007"/>
    </source>
</evidence>
<organism evidence="3 4">
    <name type="scientific">Mucilaginibacter gracilis</name>
    <dbReference type="NCBI Taxonomy" id="423350"/>
    <lineage>
        <taxon>Bacteria</taxon>
        <taxon>Pseudomonadati</taxon>
        <taxon>Bacteroidota</taxon>
        <taxon>Sphingobacteriia</taxon>
        <taxon>Sphingobacteriales</taxon>
        <taxon>Sphingobacteriaceae</taxon>
        <taxon>Mucilaginibacter</taxon>
    </lineage>
</organism>
<dbReference type="AlphaFoldDB" id="A0A495J1P9"/>
<evidence type="ECO:0000256" key="1">
    <source>
        <dbReference type="SAM" id="SignalP"/>
    </source>
</evidence>
<keyword evidence="4" id="KW-1185">Reference proteome</keyword>
<gene>
    <name evidence="3" type="ORF">BDD43_2918</name>
</gene>
<dbReference type="EMBL" id="RBKU01000001">
    <property type="protein sequence ID" value="RKR82733.1"/>
    <property type="molecule type" value="Genomic_DNA"/>
</dbReference>
<dbReference type="Gene3D" id="1.20.1270.180">
    <property type="match status" value="1"/>
</dbReference>
<dbReference type="RefSeq" id="WP_121198308.1">
    <property type="nucleotide sequence ID" value="NZ_RBKU01000001.1"/>
</dbReference>
<sequence length="178" mass="20071">MKRIVALAALLVLSFSLRAQLSFTPEQNKTIANAVEQKLAVFKAKLVNLKVSAIESEFAIDTFKVEHLMAERLNTSYVTSDMIITAGDASRGYDLLLNKYYKKLMSVLKDTDKQVLLQTQKNWIAFRDSESKLIGVIGGDKYTGGTMQAPIDAELYLQLIKKRTCDIYEHYSRIADQP</sequence>
<name>A0A495J1P9_9SPHI</name>
<proteinExistence type="predicted"/>
<accession>A0A495J1P9</accession>
<dbReference type="Pfam" id="PF07007">
    <property type="entry name" value="LprI"/>
    <property type="match status" value="1"/>
</dbReference>
<evidence type="ECO:0000313" key="3">
    <source>
        <dbReference type="EMBL" id="RKR82733.1"/>
    </source>
</evidence>
<keyword evidence="1" id="KW-0732">Signal</keyword>
<evidence type="ECO:0000313" key="4">
    <source>
        <dbReference type="Proteomes" id="UP000268007"/>
    </source>
</evidence>
<dbReference type="Proteomes" id="UP000268007">
    <property type="component" value="Unassembled WGS sequence"/>
</dbReference>
<dbReference type="OrthoDB" id="7340239at2"/>
<feature type="chain" id="PRO_5019815621" evidence="1">
    <location>
        <begin position="20"/>
        <end position="178"/>
    </location>
</feature>